<dbReference type="RefSeq" id="WP_154383443.1">
    <property type="nucleotide sequence ID" value="NZ_WKJK01000031.1"/>
</dbReference>
<evidence type="ECO:0000313" key="1">
    <source>
        <dbReference type="EMBL" id="MRW94567.1"/>
    </source>
</evidence>
<name>A0A6I2LBR0_9BURK</name>
<dbReference type="Proteomes" id="UP000433309">
    <property type="component" value="Unassembled WGS sequence"/>
</dbReference>
<dbReference type="AlphaFoldDB" id="A0A6I2LBR0"/>
<reference evidence="1 2" key="1">
    <citation type="submission" date="2019-11" db="EMBL/GenBank/DDBJ databases">
        <title>Novel species isolated from a subtropical stream in China.</title>
        <authorList>
            <person name="Lu H."/>
        </authorList>
    </citation>
    <scope>NUCLEOTIDE SEQUENCE [LARGE SCALE GENOMIC DNA]</scope>
    <source>
        <strain evidence="1 2">FT80W</strain>
    </source>
</reference>
<sequence length="69" mass="7594">MSTKDTVNINGIDYFLAELSEAAQRELSMLQATDAKLVELQRDVAIHQTARNAYAKALADLLPAAPLRH</sequence>
<protein>
    <submittedName>
        <fullName evidence="1">Uncharacterized protein</fullName>
    </submittedName>
</protein>
<organism evidence="1 2">
    <name type="scientific">Duganella guangzhouensis</name>
    <dbReference type="NCBI Taxonomy" id="2666084"/>
    <lineage>
        <taxon>Bacteria</taxon>
        <taxon>Pseudomonadati</taxon>
        <taxon>Pseudomonadota</taxon>
        <taxon>Betaproteobacteria</taxon>
        <taxon>Burkholderiales</taxon>
        <taxon>Oxalobacteraceae</taxon>
        <taxon>Telluria group</taxon>
        <taxon>Duganella</taxon>
    </lineage>
</organism>
<proteinExistence type="predicted"/>
<comment type="caution">
    <text evidence="1">The sequence shown here is derived from an EMBL/GenBank/DDBJ whole genome shotgun (WGS) entry which is preliminary data.</text>
</comment>
<gene>
    <name evidence="1" type="ORF">GJ699_31830</name>
</gene>
<keyword evidence="2" id="KW-1185">Reference proteome</keyword>
<evidence type="ECO:0000313" key="2">
    <source>
        <dbReference type="Proteomes" id="UP000433309"/>
    </source>
</evidence>
<accession>A0A6I2LBR0</accession>
<dbReference type="EMBL" id="WKJK01000031">
    <property type="protein sequence ID" value="MRW94567.1"/>
    <property type="molecule type" value="Genomic_DNA"/>
</dbReference>